<dbReference type="OrthoDB" id="9801656at2"/>
<accession>A0A2D2DUV9</accession>
<dbReference type="CDD" id="cd04301">
    <property type="entry name" value="NAT_SF"/>
    <property type="match status" value="1"/>
</dbReference>
<keyword evidence="2" id="KW-0808">Transferase</keyword>
<dbReference type="RefSeq" id="WP_099882100.1">
    <property type="nucleotide sequence ID" value="NZ_CP024608.1"/>
</dbReference>
<name>A0A2D2DUV9_9BURK</name>
<dbReference type="Proteomes" id="UP000229897">
    <property type="component" value="Chromosome"/>
</dbReference>
<protein>
    <submittedName>
        <fullName evidence="2">GNAT family N-acetyltransferase</fullName>
    </submittedName>
</protein>
<evidence type="ECO:0000313" key="3">
    <source>
        <dbReference type="Proteomes" id="UP000229897"/>
    </source>
</evidence>
<evidence type="ECO:0000313" key="2">
    <source>
        <dbReference type="EMBL" id="ATQ78779.1"/>
    </source>
</evidence>
<reference evidence="2" key="1">
    <citation type="submission" date="2017-10" db="EMBL/GenBank/DDBJ databases">
        <title>Massilia psychrophilum sp. nov., a novel purple-pigmented bacterium isolated from Tianshan glacier, Xinjiang Municipality, China.</title>
        <authorList>
            <person name="Wang H."/>
        </authorList>
    </citation>
    <scope>NUCLEOTIDE SEQUENCE [LARGE SCALE GENOMIC DNA]</scope>
    <source>
        <strain evidence="2">B2</strain>
    </source>
</reference>
<dbReference type="InterPro" id="IPR016181">
    <property type="entry name" value="Acyl_CoA_acyltransferase"/>
</dbReference>
<gene>
    <name evidence="2" type="ORF">CR152_08400</name>
</gene>
<keyword evidence="3" id="KW-1185">Reference proteome</keyword>
<dbReference type="PANTHER" id="PTHR43792">
    <property type="entry name" value="GNAT FAMILY, PUTATIVE (AFU_ORTHOLOGUE AFUA_3G00765)-RELATED-RELATED"/>
    <property type="match status" value="1"/>
</dbReference>
<dbReference type="Gene3D" id="3.40.630.30">
    <property type="match status" value="1"/>
</dbReference>
<dbReference type="InterPro" id="IPR051531">
    <property type="entry name" value="N-acetyltransferase"/>
</dbReference>
<organism evidence="2 3">
    <name type="scientific">Massilia violaceinigra</name>
    <dbReference type="NCBI Taxonomy" id="2045208"/>
    <lineage>
        <taxon>Bacteria</taxon>
        <taxon>Pseudomonadati</taxon>
        <taxon>Pseudomonadota</taxon>
        <taxon>Betaproteobacteria</taxon>
        <taxon>Burkholderiales</taxon>
        <taxon>Oxalobacteraceae</taxon>
        <taxon>Telluria group</taxon>
        <taxon>Massilia</taxon>
    </lineage>
</organism>
<dbReference type="EMBL" id="CP024608">
    <property type="protein sequence ID" value="ATQ78779.1"/>
    <property type="molecule type" value="Genomic_DNA"/>
</dbReference>
<evidence type="ECO:0000259" key="1">
    <source>
        <dbReference type="PROSITE" id="PS51186"/>
    </source>
</evidence>
<sequence length="184" mass="20763">MPEIAPVTLQTERLTLRFLHASDTQALYTIHSDPVVMRYFSGTAWTDPAQGDAVIARALDGYSSGSSMELALVLRETGKLIGTIKPHAFHAQNRRCEIGYALASAHWGQGYLSEAMRATLDYLFKEMNMNRIEADIDPRNLASAKLLERMGFQKEGYMPERWIVNGEICDTVFYGLLRRGWENS</sequence>
<proteinExistence type="predicted"/>
<dbReference type="SUPFAM" id="SSF55729">
    <property type="entry name" value="Acyl-CoA N-acyltransferases (Nat)"/>
    <property type="match status" value="1"/>
</dbReference>
<dbReference type="Pfam" id="PF13302">
    <property type="entry name" value="Acetyltransf_3"/>
    <property type="match status" value="1"/>
</dbReference>
<dbReference type="InterPro" id="IPR000182">
    <property type="entry name" value="GNAT_dom"/>
</dbReference>
<dbReference type="KEGG" id="mass:CR152_08400"/>
<dbReference type="AlphaFoldDB" id="A0A2D2DUV9"/>
<dbReference type="GO" id="GO:0016747">
    <property type="term" value="F:acyltransferase activity, transferring groups other than amino-acyl groups"/>
    <property type="evidence" value="ECO:0007669"/>
    <property type="project" value="InterPro"/>
</dbReference>
<dbReference type="PROSITE" id="PS51186">
    <property type="entry name" value="GNAT"/>
    <property type="match status" value="1"/>
</dbReference>
<feature type="domain" description="N-acetyltransferase" evidence="1">
    <location>
        <begin position="14"/>
        <end position="179"/>
    </location>
</feature>